<evidence type="ECO:0000256" key="2">
    <source>
        <dbReference type="ARBA" id="ARBA00010742"/>
    </source>
</evidence>
<dbReference type="PANTHER" id="PTHR30024">
    <property type="entry name" value="ALIPHATIC SULFONATES-BINDING PROTEIN-RELATED"/>
    <property type="match status" value="1"/>
</dbReference>
<dbReference type="PANTHER" id="PTHR30024:SF47">
    <property type="entry name" value="TAURINE-BINDING PERIPLASMIC PROTEIN"/>
    <property type="match status" value="1"/>
</dbReference>
<protein>
    <submittedName>
        <fullName evidence="6">Myristoyl transferase</fullName>
    </submittedName>
</protein>
<dbReference type="RefSeq" id="WP_047212746.1">
    <property type="nucleotide sequence ID" value="NZ_CP011568.3"/>
</dbReference>
<organism evidence="6 7">
    <name type="scientific">Pandoraea thiooxydans</name>
    <dbReference type="NCBI Taxonomy" id="445709"/>
    <lineage>
        <taxon>Bacteria</taxon>
        <taxon>Pseudomonadati</taxon>
        <taxon>Pseudomonadota</taxon>
        <taxon>Betaproteobacteria</taxon>
        <taxon>Burkholderiales</taxon>
        <taxon>Burkholderiaceae</taxon>
        <taxon>Pandoraea</taxon>
    </lineage>
</organism>
<comment type="similarity">
    <text evidence="2">Belongs to the bacterial solute-binding protein SsuA/TauA family.</text>
</comment>
<evidence type="ECO:0000259" key="5">
    <source>
        <dbReference type="SMART" id="SM00062"/>
    </source>
</evidence>
<dbReference type="InterPro" id="IPR015168">
    <property type="entry name" value="SsuA/THI5"/>
</dbReference>
<dbReference type="Gene3D" id="3.40.190.10">
    <property type="entry name" value="Periplasmic binding protein-like II"/>
    <property type="match status" value="2"/>
</dbReference>
<dbReference type="GO" id="GO:0016740">
    <property type="term" value="F:transferase activity"/>
    <property type="evidence" value="ECO:0007669"/>
    <property type="project" value="UniProtKB-KW"/>
</dbReference>
<dbReference type="KEGG" id="ptx:ABW99_02160"/>
<gene>
    <name evidence="6" type="ORF">ABW99_02160</name>
</gene>
<evidence type="ECO:0000313" key="7">
    <source>
        <dbReference type="Proteomes" id="UP000036700"/>
    </source>
</evidence>
<evidence type="ECO:0000256" key="4">
    <source>
        <dbReference type="SAM" id="SignalP"/>
    </source>
</evidence>
<keyword evidence="6" id="KW-0808">Transferase</keyword>
<reference evidence="7" key="1">
    <citation type="submission" date="2015-06" db="EMBL/GenBank/DDBJ databases">
        <authorList>
            <person name="Lim Y.L."/>
            <person name="Ee R."/>
            <person name="Yong D."/>
            <person name="How K.Y."/>
            <person name="Yin W.F."/>
            <person name="Chan K.G."/>
        </authorList>
    </citation>
    <scope>NUCLEOTIDE SEQUENCE [LARGE SCALE GENOMIC DNA]</scope>
    <source>
        <strain evidence="7">DSM 25325</strain>
    </source>
</reference>
<dbReference type="SUPFAM" id="SSF53850">
    <property type="entry name" value="Periplasmic binding protein-like II"/>
    <property type="match status" value="1"/>
</dbReference>
<evidence type="ECO:0000256" key="1">
    <source>
        <dbReference type="ARBA" id="ARBA00004418"/>
    </source>
</evidence>
<dbReference type="PATRIC" id="fig|445709.3.peg.472"/>
<sequence length="340" mass="35782">MKKIGQYVGVCLLSSLLGLAMAAPVLAQTPDVVIGYENNGADPYMVTQGLGLFQKNIPGHVSLKFFDSGPAAMSALASNSLQFMCGLGIPPYVTGISQGLPFAIVFNQERYTTDAGIVVRPGKGINSVADLKGKTIAIVVGSQASFELATFLDQAHVPMDSVRQLNMSPPEMHVAWSTGSIDAAIVWDPVFDALQGLGGHVLKSDGDLPQDASSYNICIVNTQWAKQNPKIVAAFVRAMDQGVTYTKEHPDKALAIMAKQSGVTLPVAKAELAGYDIYSAQDQLTPKVLGSGAGVATSATTKTLENTAKVLKKIGRITEMPSNFASAVDSSYAAEAVKSK</sequence>
<evidence type="ECO:0000256" key="3">
    <source>
        <dbReference type="ARBA" id="ARBA00022729"/>
    </source>
</evidence>
<dbReference type="Pfam" id="PF09084">
    <property type="entry name" value="NMT1"/>
    <property type="match status" value="1"/>
</dbReference>
<dbReference type="Proteomes" id="UP000036700">
    <property type="component" value="Chromosome"/>
</dbReference>
<dbReference type="GO" id="GO:0042918">
    <property type="term" value="P:alkanesulfonate transmembrane transport"/>
    <property type="evidence" value="ECO:0007669"/>
    <property type="project" value="TreeGrafter"/>
</dbReference>
<evidence type="ECO:0000313" key="6">
    <source>
        <dbReference type="EMBL" id="AKJ67209.1"/>
    </source>
</evidence>
<proteinExistence type="inferred from homology"/>
<dbReference type="InterPro" id="IPR001638">
    <property type="entry name" value="Solute-binding_3/MltF_N"/>
</dbReference>
<comment type="subcellular location">
    <subcellularLocation>
        <location evidence="1">Periplasm</location>
    </subcellularLocation>
</comment>
<feature type="chain" id="PRO_5002553607" evidence="4">
    <location>
        <begin position="28"/>
        <end position="340"/>
    </location>
</feature>
<feature type="signal peptide" evidence="4">
    <location>
        <begin position="1"/>
        <end position="27"/>
    </location>
</feature>
<dbReference type="EMBL" id="CP011568">
    <property type="protein sequence ID" value="AKJ67209.1"/>
    <property type="molecule type" value="Genomic_DNA"/>
</dbReference>
<keyword evidence="3 4" id="KW-0732">Signal</keyword>
<accession>A0A0G3EMH3</accession>
<feature type="domain" description="Solute-binding protein family 3/N-terminal" evidence="5">
    <location>
        <begin position="31"/>
        <end position="253"/>
    </location>
</feature>
<name>A0A0G3EMH3_9BURK</name>
<dbReference type="AlphaFoldDB" id="A0A0G3EMH3"/>
<dbReference type="STRING" id="445709.ABW99_02160"/>
<dbReference type="GO" id="GO:0042597">
    <property type="term" value="C:periplasmic space"/>
    <property type="evidence" value="ECO:0007669"/>
    <property type="project" value="UniProtKB-SubCell"/>
</dbReference>
<dbReference type="SMART" id="SM00062">
    <property type="entry name" value="PBPb"/>
    <property type="match status" value="1"/>
</dbReference>
<keyword evidence="7" id="KW-1185">Reference proteome</keyword>